<dbReference type="GO" id="GO:0032204">
    <property type="term" value="P:regulation of telomere maintenance"/>
    <property type="evidence" value="ECO:0007669"/>
    <property type="project" value="EnsemblFungi"/>
</dbReference>
<dbReference type="GO" id="GO:0032202">
    <property type="term" value="P:telomere assembly"/>
    <property type="evidence" value="ECO:0007669"/>
    <property type="project" value="EnsemblFungi"/>
</dbReference>
<dbReference type="Pfam" id="PF09369">
    <property type="entry name" value="MZB"/>
    <property type="match status" value="1"/>
</dbReference>
<keyword evidence="6" id="KW-1185">Reference proteome</keyword>
<dbReference type="InterPro" id="IPR055227">
    <property type="entry name" value="HRQ1_WHD"/>
</dbReference>
<dbReference type="SMART" id="SM00490">
    <property type="entry name" value="HELICc"/>
    <property type="match status" value="1"/>
</dbReference>
<dbReference type="PROSITE" id="PS51194">
    <property type="entry name" value="HELICASE_CTER"/>
    <property type="match status" value="1"/>
</dbReference>
<dbReference type="GO" id="GO:0006289">
    <property type="term" value="P:nucleotide-excision repair"/>
    <property type="evidence" value="ECO:0007669"/>
    <property type="project" value="EnsemblFungi"/>
</dbReference>
<dbReference type="InterPro" id="IPR014001">
    <property type="entry name" value="Helicase_ATP-bd"/>
</dbReference>
<comment type="caution">
    <text evidence="5">The sequence shown here is derived from an EMBL/GenBank/DDBJ whole genome shotgun (WGS) entry which is preliminary data.</text>
</comment>
<evidence type="ECO:0000313" key="5">
    <source>
        <dbReference type="EMBL" id="OBZ84196.1"/>
    </source>
</evidence>
<dbReference type="PROSITE" id="PS51192">
    <property type="entry name" value="HELICASE_ATP_BIND_1"/>
    <property type="match status" value="1"/>
</dbReference>
<evidence type="ECO:0000256" key="2">
    <source>
        <dbReference type="ARBA" id="ARBA00022840"/>
    </source>
</evidence>
<dbReference type="InterPro" id="IPR001650">
    <property type="entry name" value="Helicase_C-like"/>
</dbReference>
<dbReference type="InterPro" id="IPR011545">
    <property type="entry name" value="DEAD/DEAH_box_helicase_dom"/>
</dbReference>
<gene>
    <name evidence="5" type="primary">hrq1</name>
    <name evidence="5" type="ORF">A0J61_07748</name>
</gene>
<dbReference type="GO" id="GO:0003697">
    <property type="term" value="F:single-stranded DNA binding"/>
    <property type="evidence" value="ECO:0007669"/>
    <property type="project" value="EnsemblFungi"/>
</dbReference>
<evidence type="ECO:0000313" key="6">
    <source>
        <dbReference type="Proteomes" id="UP000093000"/>
    </source>
</evidence>
<protein>
    <submittedName>
        <fullName evidence="5">Putative ATP-dependent helicase hrq1</fullName>
    </submittedName>
</protein>
<name>A0A1C7N6E7_9FUNG</name>
<dbReference type="InterPro" id="IPR027417">
    <property type="entry name" value="P-loop_NTPase"/>
</dbReference>
<dbReference type="GO" id="GO:0043138">
    <property type="term" value="F:3'-5' DNA helicase activity"/>
    <property type="evidence" value="ECO:0007669"/>
    <property type="project" value="EnsemblFungi"/>
</dbReference>
<keyword evidence="1" id="KW-0547">Nucleotide-binding</keyword>
<dbReference type="CDD" id="cd17923">
    <property type="entry name" value="DEXHc_Hrq1-like"/>
    <property type="match status" value="1"/>
</dbReference>
<dbReference type="InterPro" id="IPR018973">
    <property type="entry name" value="MZB"/>
</dbReference>
<dbReference type="PANTHER" id="PTHR47957">
    <property type="entry name" value="ATP-DEPENDENT HELICASE HRQ1"/>
    <property type="match status" value="1"/>
</dbReference>
<dbReference type="FunCoup" id="A0A1C7N6E7">
    <property type="interactions" value="374"/>
</dbReference>
<dbReference type="Pfam" id="PF22982">
    <property type="entry name" value="WHD_HRQ1"/>
    <property type="match status" value="1"/>
</dbReference>
<dbReference type="InParanoid" id="A0A1C7N6E7"/>
<evidence type="ECO:0000259" key="3">
    <source>
        <dbReference type="PROSITE" id="PS51192"/>
    </source>
</evidence>
<dbReference type="GO" id="GO:0005634">
    <property type="term" value="C:nucleus"/>
    <property type="evidence" value="ECO:0007669"/>
    <property type="project" value="TreeGrafter"/>
</dbReference>
<dbReference type="Proteomes" id="UP000093000">
    <property type="component" value="Unassembled WGS sequence"/>
</dbReference>
<dbReference type="EMBL" id="LUGH01000542">
    <property type="protein sequence ID" value="OBZ84196.1"/>
    <property type="molecule type" value="Genomic_DNA"/>
</dbReference>
<dbReference type="PANTHER" id="PTHR47957:SF3">
    <property type="entry name" value="ATP-DEPENDENT HELICASE HRQ1"/>
    <property type="match status" value="1"/>
</dbReference>
<feature type="domain" description="Helicase C-terminal" evidence="4">
    <location>
        <begin position="465"/>
        <end position="619"/>
    </location>
</feature>
<dbReference type="FunFam" id="3.40.50.300:FF:001137">
    <property type="entry name" value="DEAD/DEAH box helicase"/>
    <property type="match status" value="1"/>
</dbReference>
<dbReference type="GO" id="GO:0042162">
    <property type="term" value="F:telomeric DNA binding"/>
    <property type="evidence" value="ECO:0007669"/>
    <property type="project" value="EnsemblFungi"/>
</dbReference>
<dbReference type="SMART" id="SM00487">
    <property type="entry name" value="DEXDc"/>
    <property type="match status" value="1"/>
</dbReference>
<dbReference type="GO" id="GO:0036297">
    <property type="term" value="P:interstrand cross-link repair"/>
    <property type="evidence" value="ECO:0007669"/>
    <property type="project" value="EnsemblFungi"/>
</dbReference>
<feature type="domain" description="Helicase ATP-binding" evidence="3">
    <location>
        <begin position="243"/>
        <end position="426"/>
    </location>
</feature>
<dbReference type="SUPFAM" id="SSF52540">
    <property type="entry name" value="P-loop containing nucleoside triphosphate hydrolases"/>
    <property type="match status" value="1"/>
</dbReference>
<dbReference type="GO" id="GO:0005524">
    <property type="term" value="F:ATP binding"/>
    <property type="evidence" value="ECO:0007669"/>
    <property type="project" value="UniProtKB-KW"/>
</dbReference>
<keyword evidence="5" id="KW-0378">Hydrolase</keyword>
<evidence type="ECO:0000256" key="1">
    <source>
        <dbReference type="ARBA" id="ARBA00022741"/>
    </source>
</evidence>
<dbReference type="Gene3D" id="3.40.50.300">
    <property type="entry name" value="P-loop containing nucleotide triphosphate hydrolases"/>
    <property type="match status" value="2"/>
</dbReference>
<reference evidence="5 6" key="1">
    <citation type="submission" date="2016-03" db="EMBL/GenBank/DDBJ databases">
        <title>Choanephora cucurbitarum.</title>
        <authorList>
            <person name="Min B."/>
            <person name="Park H."/>
            <person name="Park J.-H."/>
            <person name="Shin H.-D."/>
            <person name="Choi I.-G."/>
        </authorList>
    </citation>
    <scope>NUCLEOTIDE SEQUENCE [LARGE SCALE GENOMIC DNA]</scope>
    <source>
        <strain evidence="5 6">KUS-F28377</strain>
    </source>
</reference>
<dbReference type="STRING" id="101091.A0A1C7N6E7"/>
<dbReference type="Pfam" id="PF00270">
    <property type="entry name" value="DEAD"/>
    <property type="match status" value="1"/>
</dbReference>
<dbReference type="GO" id="GO:0042275">
    <property type="term" value="P:error-free postreplication DNA repair"/>
    <property type="evidence" value="ECO:0007669"/>
    <property type="project" value="EnsemblFungi"/>
</dbReference>
<proteinExistence type="predicted"/>
<dbReference type="GO" id="GO:0008047">
    <property type="term" value="F:enzyme activator activity"/>
    <property type="evidence" value="ECO:0007669"/>
    <property type="project" value="EnsemblFungi"/>
</dbReference>
<keyword evidence="5" id="KW-0347">Helicase</keyword>
<dbReference type="CDD" id="cd18797">
    <property type="entry name" value="SF2_C_Hrq"/>
    <property type="match status" value="1"/>
</dbReference>
<sequence length="948" mass="108002">MPKRRATNDDDDIAAKKNRNELPEPLAHILQMFQQLNLFCAFCHAHLETSMTLEHIQKSIPGLTLDDLVGINVVMPGFVKLNMLSDQLVEVEFGKKLFPKTNNTSFHSTTKVGSNAVQKLIEQQNKLFTRSLTQFMRHCQNKHLDVKQHLKLQIDKNRPVFDYFDGLDDALFEQIDTPKSIQDIVQSLPLCHFYDNQLKDTTTFPKREAVYDPQDSLCLSDQIRSALNQYHIQQLYQHQSQAIQHIMNGKDVIVSTSTASGKSLIYQIPVIEQLLSDVAARAIYLFPTKALAQDQKRAFLNIIQHIPQLKPNMIATFDGDTPSDRRFDIRKHARVILTNPDMLHHAILPNSTLWLEFLFHLRYVVIDELHVYHGLFGTHVAWIMRRLRRLCAQLGNHHIQFISCSATIHEPDKHMKSLLGVDEVAVVDQDGAPHGQKEFIVWNPPLQIPSDPNSGRKSALVEGAHLFEYLIENNIRTIAFCKVRKSCELLMKQVRDNLIQKQRKDLVDKIASYRGGYTADQRRTIEQQMFDGELLGIIATNALELGINIGSLDAVLMVGVPWSISALWQQSGRSGRRNADSLSIVVCDNNPLDQYYANHPKDLLTKRPDTLGLDLENDMILANHLQCAAEESPIDSVQDQTYFGSLLPDLCHSLLTSIGNQLYRPDPKYRPYPSQYVSIRNMTDEEDAFVVVDVTGSQRSILEQVQIDRVGFELYEGAIFIHQGKTFLVEECNMDKKYARVHLVRVDWTTRQRDHTDVDILSTLSSKPIAQDKRVFFGKVKVVTVVFGYHRLDKRGRIMDTFETYMDPIVLEANGVWADVPRSVLNKLKELEIDPMAAIHSASHCLISLLPKLNLVVAARDLRTECKSPYATRTRPFRIAIYETHSNGTVAQQAYNFFDRLIEKGIEQIDQCSCEEGCPSCIHSTFCSEQNQVSSKKGAWIVLDSLRT</sequence>
<dbReference type="Pfam" id="PF00271">
    <property type="entry name" value="Helicase_C"/>
    <property type="match status" value="1"/>
</dbReference>
<evidence type="ECO:0000259" key="4">
    <source>
        <dbReference type="PROSITE" id="PS51194"/>
    </source>
</evidence>
<dbReference type="OrthoDB" id="18781at2759"/>
<keyword evidence="2" id="KW-0067">ATP-binding</keyword>
<dbReference type="AlphaFoldDB" id="A0A1C7N6E7"/>
<organism evidence="5 6">
    <name type="scientific">Choanephora cucurbitarum</name>
    <dbReference type="NCBI Taxonomy" id="101091"/>
    <lineage>
        <taxon>Eukaryota</taxon>
        <taxon>Fungi</taxon>
        <taxon>Fungi incertae sedis</taxon>
        <taxon>Mucoromycota</taxon>
        <taxon>Mucoromycotina</taxon>
        <taxon>Mucoromycetes</taxon>
        <taxon>Mucorales</taxon>
        <taxon>Mucorineae</taxon>
        <taxon>Choanephoraceae</taxon>
        <taxon>Choanephoroideae</taxon>
        <taxon>Choanephora</taxon>
    </lineage>
</organism>
<accession>A0A1C7N6E7</accession>